<sequence length="538" mass="62663">MKSNRKLIRMYKVLSMAFSIFIQVYWYKLTKKPEHEWEKLWEKVGKTFRTTLFDLEGLLIKIGQLLSIRGDLLPNAFIRQIQDLVDKVPPSPWEDIKEILEKEWNGSIEQRVRSINTQSIASASIGEVFQGVLNDGTLVAIKVQRPNIRSIVQTDFHSLAIIIWFAHYFAPVPKGFINFKVLFQELKQVIERELDFEKEMEAALYFQEHFKELNGLKIPSFYPDLCTSRVLVMEWIDGIKVTELEKLGEHQINRKEMAQRLLLMFLPQWLEAGLFHADPHAGNILIRQDGTIVLLDFGMVGEISKKDADTFQRLVEGVLVKNYPAVIECLSDLGFLLPNADDKMIEKLLAEWLSFDLTKLENVDLFALKREMNDVVRALPIQVPTRFVFLGRSFVTIEGMVHTIAPDEDQMDVWKPTFIEWIKQQGGNKWDLIWKWINSQPLFKVFHSIGEILQTPQKLEEMKETEQRRQFQFTIYENQKKYAFQLSLLSAVGIMVGIHLGDSLIWKISSGALGLSLIGYFLGSYKQRKWLKYMQNRR</sequence>
<feature type="transmembrane region" description="Helical" evidence="2">
    <location>
        <begin position="504"/>
        <end position="523"/>
    </location>
</feature>
<comment type="caution">
    <text evidence="4">The sequence shown here is derived from an EMBL/GenBank/DDBJ whole genome shotgun (WGS) entry which is preliminary data.</text>
</comment>
<dbReference type="RefSeq" id="WP_240252537.1">
    <property type="nucleotide sequence ID" value="NZ_JAKTTI010000002.1"/>
</dbReference>
<comment type="similarity">
    <text evidence="1">Belongs to the protein kinase superfamily. ADCK protein kinase family.</text>
</comment>
<organism evidence="4 5">
    <name type="scientific">Fredinandcohnia quinoae</name>
    <dbReference type="NCBI Taxonomy" id="2918902"/>
    <lineage>
        <taxon>Bacteria</taxon>
        <taxon>Bacillati</taxon>
        <taxon>Bacillota</taxon>
        <taxon>Bacilli</taxon>
        <taxon>Bacillales</taxon>
        <taxon>Bacillaceae</taxon>
        <taxon>Fredinandcohnia</taxon>
    </lineage>
</organism>
<gene>
    <name evidence="4" type="ORF">MJG50_02970</name>
</gene>
<reference evidence="4" key="1">
    <citation type="submission" date="2022-02" db="EMBL/GenBank/DDBJ databases">
        <title>Fredinandcohnia quinoae sp. nov. isolated from Chenopodium quinoa seeds.</title>
        <authorList>
            <person name="Saati-Santamaria Z."/>
            <person name="Flores-Felix J.D."/>
            <person name="Igual J.M."/>
            <person name="Velazquez E."/>
            <person name="Garcia-Fraile P."/>
            <person name="Martinez-Molina E."/>
        </authorList>
    </citation>
    <scope>NUCLEOTIDE SEQUENCE</scope>
    <source>
        <strain evidence="4">SECRCQ15</strain>
    </source>
</reference>
<evidence type="ECO:0000313" key="5">
    <source>
        <dbReference type="Proteomes" id="UP001431131"/>
    </source>
</evidence>
<evidence type="ECO:0000256" key="1">
    <source>
        <dbReference type="ARBA" id="ARBA00009670"/>
    </source>
</evidence>
<keyword evidence="2" id="KW-1133">Transmembrane helix</keyword>
<dbReference type="PROSITE" id="PS50011">
    <property type="entry name" value="PROTEIN_KINASE_DOM"/>
    <property type="match status" value="1"/>
</dbReference>
<feature type="domain" description="Protein kinase" evidence="3">
    <location>
        <begin position="114"/>
        <end position="443"/>
    </location>
</feature>
<dbReference type="GO" id="GO:0004672">
    <property type="term" value="F:protein kinase activity"/>
    <property type="evidence" value="ECO:0007669"/>
    <property type="project" value="InterPro"/>
</dbReference>
<evidence type="ECO:0000256" key="2">
    <source>
        <dbReference type="SAM" id="Phobius"/>
    </source>
</evidence>
<evidence type="ECO:0000259" key="3">
    <source>
        <dbReference type="PROSITE" id="PS50011"/>
    </source>
</evidence>
<dbReference type="PANTHER" id="PTHR10566">
    <property type="entry name" value="CHAPERONE-ACTIVITY OF BC1 COMPLEX CABC1 -RELATED"/>
    <property type="match status" value="1"/>
</dbReference>
<dbReference type="InterPro" id="IPR000719">
    <property type="entry name" value="Prot_kinase_dom"/>
</dbReference>
<dbReference type="InterPro" id="IPR011009">
    <property type="entry name" value="Kinase-like_dom_sf"/>
</dbReference>
<keyword evidence="5" id="KW-1185">Reference proteome</keyword>
<dbReference type="Pfam" id="PF03109">
    <property type="entry name" value="ABC1"/>
    <property type="match status" value="1"/>
</dbReference>
<dbReference type="PANTHER" id="PTHR10566:SF113">
    <property type="entry name" value="PROTEIN ACTIVITY OF BC1 COMPLEX KINASE 7, CHLOROPLASTIC"/>
    <property type="match status" value="1"/>
</dbReference>
<name>A0AAW5DVA4_9BACI</name>
<dbReference type="Proteomes" id="UP001431131">
    <property type="component" value="Unassembled WGS sequence"/>
</dbReference>
<evidence type="ECO:0000313" key="4">
    <source>
        <dbReference type="EMBL" id="MCH1624278.1"/>
    </source>
</evidence>
<proteinExistence type="inferred from homology"/>
<dbReference type="SUPFAM" id="SSF56112">
    <property type="entry name" value="Protein kinase-like (PK-like)"/>
    <property type="match status" value="1"/>
</dbReference>
<dbReference type="Gene3D" id="1.10.510.10">
    <property type="entry name" value="Transferase(Phosphotransferase) domain 1"/>
    <property type="match status" value="1"/>
</dbReference>
<protein>
    <submittedName>
        <fullName evidence="4">AarF/UbiB family protein</fullName>
    </submittedName>
</protein>
<keyword evidence="2" id="KW-0472">Membrane</keyword>
<dbReference type="InterPro" id="IPR050154">
    <property type="entry name" value="UbiB_kinase"/>
</dbReference>
<dbReference type="EMBL" id="JAKTTI010000002">
    <property type="protein sequence ID" value="MCH1624278.1"/>
    <property type="molecule type" value="Genomic_DNA"/>
</dbReference>
<keyword evidence="2" id="KW-0812">Transmembrane</keyword>
<dbReference type="AlphaFoldDB" id="A0AAW5DVA4"/>
<accession>A0AAW5DVA4</accession>
<dbReference type="InterPro" id="IPR004147">
    <property type="entry name" value="ABC1_dom"/>
</dbReference>
<dbReference type="CDD" id="cd05121">
    <property type="entry name" value="ABC1_ADCK3-like"/>
    <property type="match status" value="1"/>
</dbReference>
<dbReference type="GO" id="GO:0005524">
    <property type="term" value="F:ATP binding"/>
    <property type="evidence" value="ECO:0007669"/>
    <property type="project" value="InterPro"/>
</dbReference>